<feature type="compositionally biased region" description="Low complexity" evidence="2">
    <location>
        <begin position="357"/>
        <end position="376"/>
    </location>
</feature>
<dbReference type="EMBL" id="PDLM01000004">
    <property type="protein sequence ID" value="RDW79620.1"/>
    <property type="molecule type" value="Genomic_DNA"/>
</dbReference>
<feature type="compositionally biased region" description="Basic and acidic residues" evidence="2">
    <location>
        <begin position="430"/>
        <end position="446"/>
    </location>
</feature>
<keyword evidence="4" id="KW-1185">Reference proteome</keyword>
<sequence>MATAALGTGTPPLTVLTQIKSVREMGGLGCGGAQKRESFAAIAAMNQLERPWAGSLLALATDGLNTADINLIMLRVQNAFSFDLHAHEKLWNVWDKWDMKSAKFSWTTRITEGRATVRGFLLALLRPELVSLYQVGYQDADGGNHGPQTLNELIGVVQRMTGIHLSYKHVREAFHQSGVFTRRHPWCSRSEAIADIRDHRSDWPSVTQDQPVRHGGGELPPDPPSTHPIASANASSGSSGTTVVATTSTVDIPAIPQVMCTKTQVLEGEIARLSVQIKELKTQMESLAKYNLESYRTLSNYFNEQMDLNRTLRQEQREFQSRVEYLSSQLERGREVVQILSTEIFAVKPENNSQIPEGSNSRGNESVGRSGVGSSSVADWNPTVFTPRATIQDVQPSTSGLTNQAQELENKMTRPERIVAAQDAQSNDLEMDKSKPSYAEKTKRTTMEQPFRESQASLDSDYFSETSSTSFHVQNSSPAPKGQCELWDGNMDLSGDEPRPGFANNSFENPILYQAEDLLSPPLSDSLLDPQSAIKS</sequence>
<keyword evidence="1" id="KW-0175">Coiled coil</keyword>
<proteinExistence type="predicted"/>
<dbReference type="Proteomes" id="UP000256645">
    <property type="component" value="Unassembled WGS sequence"/>
</dbReference>
<accession>A0A3D8S0G8</accession>
<protein>
    <submittedName>
        <fullName evidence="3">Uncharacterized protein</fullName>
    </submittedName>
</protein>
<feature type="region of interest" description="Disordered" evidence="2">
    <location>
        <begin position="422"/>
        <end position="455"/>
    </location>
</feature>
<feature type="coiled-coil region" evidence="1">
    <location>
        <begin position="263"/>
        <end position="318"/>
    </location>
</feature>
<feature type="compositionally biased region" description="Low complexity" evidence="2">
    <location>
        <begin position="230"/>
        <end position="241"/>
    </location>
</feature>
<feature type="region of interest" description="Disordered" evidence="2">
    <location>
        <begin position="487"/>
        <end position="508"/>
    </location>
</feature>
<evidence type="ECO:0000313" key="3">
    <source>
        <dbReference type="EMBL" id="RDW79620.1"/>
    </source>
</evidence>
<dbReference type="OrthoDB" id="10377008at2759"/>
<name>A0A3D8S0G8_9HELO</name>
<organism evidence="3 4">
    <name type="scientific">Coleophoma cylindrospora</name>
    <dbReference type="NCBI Taxonomy" id="1849047"/>
    <lineage>
        <taxon>Eukaryota</taxon>
        <taxon>Fungi</taxon>
        <taxon>Dikarya</taxon>
        <taxon>Ascomycota</taxon>
        <taxon>Pezizomycotina</taxon>
        <taxon>Leotiomycetes</taxon>
        <taxon>Helotiales</taxon>
        <taxon>Dermateaceae</taxon>
        <taxon>Coleophoma</taxon>
    </lineage>
</organism>
<evidence type="ECO:0000256" key="1">
    <source>
        <dbReference type="SAM" id="Coils"/>
    </source>
</evidence>
<gene>
    <name evidence="3" type="ORF">BP6252_04258</name>
</gene>
<evidence type="ECO:0000256" key="2">
    <source>
        <dbReference type="SAM" id="MobiDB-lite"/>
    </source>
</evidence>
<comment type="caution">
    <text evidence="3">The sequence shown here is derived from an EMBL/GenBank/DDBJ whole genome shotgun (WGS) entry which is preliminary data.</text>
</comment>
<feature type="region of interest" description="Disordered" evidence="2">
    <location>
        <begin position="351"/>
        <end position="381"/>
    </location>
</feature>
<reference evidence="3 4" key="1">
    <citation type="journal article" date="2018" name="IMA Fungus">
        <title>IMA Genome-F 9: Draft genome sequence of Annulohypoxylon stygium, Aspergillus mulundensis, Berkeleyomyces basicola (syn. Thielaviopsis basicola), Ceratocystis smalleyi, two Cercospora beticola strains, Coleophoma cylindrospora, Fusarium fracticaudum, Phialophora cf. hyalina, and Morchella septimelata.</title>
        <authorList>
            <person name="Wingfield B.D."/>
            <person name="Bills G.F."/>
            <person name="Dong Y."/>
            <person name="Huang W."/>
            <person name="Nel W.J."/>
            <person name="Swalarsk-Parry B.S."/>
            <person name="Vaghefi N."/>
            <person name="Wilken P.M."/>
            <person name="An Z."/>
            <person name="de Beer Z.W."/>
            <person name="De Vos L."/>
            <person name="Chen L."/>
            <person name="Duong T.A."/>
            <person name="Gao Y."/>
            <person name="Hammerbacher A."/>
            <person name="Kikkert J.R."/>
            <person name="Li Y."/>
            <person name="Li H."/>
            <person name="Li K."/>
            <person name="Li Q."/>
            <person name="Liu X."/>
            <person name="Ma X."/>
            <person name="Naidoo K."/>
            <person name="Pethybridge S.J."/>
            <person name="Sun J."/>
            <person name="Steenkamp E.T."/>
            <person name="van der Nest M.A."/>
            <person name="van Wyk S."/>
            <person name="Wingfield M.J."/>
            <person name="Xiong C."/>
            <person name="Yue Q."/>
            <person name="Zhang X."/>
        </authorList>
    </citation>
    <scope>NUCLEOTIDE SEQUENCE [LARGE SCALE GENOMIC DNA]</scope>
    <source>
        <strain evidence="3 4">BP6252</strain>
    </source>
</reference>
<evidence type="ECO:0000313" key="4">
    <source>
        <dbReference type="Proteomes" id="UP000256645"/>
    </source>
</evidence>
<feature type="region of interest" description="Disordered" evidence="2">
    <location>
        <begin position="200"/>
        <end position="241"/>
    </location>
</feature>
<dbReference type="AlphaFoldDB" id="A0A3D8S0G8"/>